<feature type="region of interest" description="Disordered" evidence="2">
    <location>
        <begin position="171"/>
        <end position="195"/>
    </location>
</feature>
<comment type="caution">
    <text evidence="3">The sequence shown here is derived from an EMBL/GenBank/DDBJ whole genome shotgun (WGS) entry which is preliminary data.</text>
</comment>
<evidence type="ECO:0000313" key="3">
    <source>
        <dbReference type="EMBL" id="KAF6020475.1"/>
    </source>
</evidence>
<dbReference type="Proteomes" id="UP000593567">
    <property type="component" value="Unassembled WGS sequence"/>
</dbReference>
<evidence type="ECO:0000256" key="1">
    <source>
        <dbReference type="SAM" id="Coils"/>
    </source>
</evidence>
<proteinExistence type="predicted"/>
<feature type="coiled-coil region" evidence="1">
    <location>
        <begin position="2"/>
        <end position="43"/>
    </location>
</feature>
<accession>A0A7J7J2Y9</accession>
<feature type="region of interest" description="Disordered" evidence="2">
    <location>
        <begin position="96"/>
        <end position="115"/>
    </location>
</feature>
<protein>
    <submittedName>
        <fullName evidence="3">Uncharacterized protein</fullName>
    </submittedName>
</protein>
<organism evidence="3 4">
    <name type="scientific">Bugula neritina</name>
    <name type="common">Brown bryozoan</name>
    <name type="synonym">Sertularia neritina</name>
    <dbReference type="NCBI Taxonomy" id="10212"/>
    <lineage>
        <taxon>Eukaryota</taxon>
        <taxon>Metazoa</taxon>
        <taxon>Spiralia</taxon>
        <taxon>Lophotrochozoa</taxon>
        <taxon>Bryozoa</taxon>
        <taxon>Gymnolaemata</taxon>
        <taxon>Cheilostomatida</taxon>
        <taxon>Flustrina</taxon>
        <taxon>Buguloidea</taxon>
        <taxon>Bugulidae</taxon>
        <taxon>Bugula</taxon>
    </lineage>
</organism>
<name>A0A7J7J2Y9_BUGNE</name>
<evidence type="ECO:0000256" key="2">
    <source>
        <dbReference type="SAM" id="MobiDB-lite"/>
    </source>
</evidence>
<feature type="region of interest" description="Disordered" evidence="2">
    <location>
        <begin position="242"/>
        <end position="336"/>
    </location>
</feature>
<reference evidence="3" key="1">
    <citation type="submission" date="2020-06" db="EMBL/GenBank/DDBJ databases">
        <title>Draft genome of Bugula neritina, a colonial animal packing powerful symbionts and potential medicines.</title>
        <authorList>
            <person name="Rayko M."/>
        </authorList>
    </citation>
    <scope>NUCLEOTIDE SEQUENCE [LARGE SCALE GENOMIC DNA]</scope>
    <source>
        <strain evidence="3">Kwan_BN1</strain>
    </source>
</reference>
<gene>
    <name evidence="3" type="ORF">EB796_021221</name>
</gene>
<dbReference type="EMBL" id="VXIV02003169">
    <property type="protein sequence ID" value="KAF6020475.1"/>
    <property type="molecule type" value="Genomic_DNA"/>
</dbReference>
<keyword evidence="4" id="KW-1185">Reference proteome</keyword>
<keyword evidence="1" id="KW-0175">Coiled coil</keyword>
<dbReference type="AlphaFoldDB" id="A0A7J7J2Y9"/>
<feature type="compositionally biased region" description="Polar residues" evidence="2">
    <location>
        <begin position="314"/>
        <end position="324"/>
    </location>
</feature>
<sequence>MLKELQAENISLKRRLKEESAARLAAEDRALELARENRRLQTQLRHASHTDAAGDEELFTQIEAAFAKFNQFLDVVRDTGLGHLIQEAGLDTFAGTSSPIPAPLQSQSPRQPNISHSYSDYVLKRQIALQSDDIIKPTPDSDSPKKTYSEIMTDGNVLALAAAVRSAEQAEAFVESPTKAKKKRKDKSKADGKSEAAEMITESALSPGTFKIKAFELKDVSELETPKLTPRATAAVDVMKSTEGFPDLPDDLIEEDKSSGRLSSGADKQTSFSSKQAPASGKQAPAELISSRETDTGRLQSTLISEAPGDADGYSSNDFVSVTGSKDESSAAGEVIHLSEPELSAISYTSSTDRDGKSELVNIKSLSELGSSVEDISASNNN</sequence>
<feature type="compositionally biased region" description="Polar residues" evidence="2">
    <location>
        <begin position="260"/>
        <end position="277"/>
    </location>
</feature>
<evidence type="ECO:0000313" key="4">
    <source>
        <dbReference type="Proteomes" id="UP000593567"/>
    </source>
</evidence>